<dbReference type="Proteomes" id="UP001318300">
    <property type="component" value="Unassembled WGS sequence"/>
</dbReference>
<dbReference type="GO" id="GO:0016853">
    <property type="term" value="F:isomerase activity"/>
    <property type="evidence" value="ECO:0007669"/>
    <property type="project" value="UniProtKB-KW"/>
</dbReference>
<feature type="compositionally biased region" description="Low complexity" evidence="2">
    <location>
        <begin position="306"/>
        <end position="327"/>
    </location>
</feature>
<dbReference type="EMBL" id="JAAOYO010000006">
    <property type="protein sequence ID" value="NII42692.1"/>
    <property type="molecule type" value="Genomic_DNA"/>
</dbReference>
<accession>A0ABX0TAZ8</accession>
<evidence type="ECO:0000256" key="1">
    <source>
        <dbReference type="ARBA" id="ARBA00023277"/>
    </source>
</evidence>
<feature type="region of interest" description="Disordered" evidence="2">
    <location>
        <begin position="275"/>
        <end position="327"/>
    </location>
</feature>
<keyword evidence="1" id="KW-0119">Carbohydrate metabolism</keyword>
<evidence type="ECO:0000313" key="4">
    <source>
        <dbReference type="EMBL" id="NII42692.1"/>
    </source>
</evidence>
<keyword evidence="4" id="KW-0413">Isomerase</keyword>
<reference evidence="4 5" key="1">
    <citation type="submission" date="2020-03" db="EMBL/GenBank/DDBJ databases">
        <title>Above-ground endophytic microbial communities from plants in different locations in the United States.</title>
        <authorList>
            <person name="Frank C."/>
        </authorList>
    </citation>
    <scope>NUCLEOTIDE SEQUENCE [LARGE SCALE GENOMIC DNA]</scope>
    <source>
        <strain evidence="4 5">WW7</strain>
    </source>
</reference>
<dbReference type="PANTHER" id="PTHR12110">
    <property type="entry name" value="HYDROXYPYRUVATE ISOMERASE"/>
    <property type="match status" value="1"/>
</dbReference>
<keyword evidence="5" id="KW-1185">Reference proteome</keyword>
<organism evidence="4 5">
    <name type="scientific">Curtobacterium salicis</name>
    <dbReference type="NCBI Taxonomy" id="1779862"/>
    <lineage>
        <taxon>Bacteria</taxon>
        <taxon>Bacillati</taxon>
        <taxon>Actinomycetota</taxon>
        <taxon>Actinomycetes</taxon>
        <taxon>Micrococcales</taxon>
        <taxon>Microbacteriaceae</taxon>
        <taxon>Curtobacterium</taxon>
    </lineage>
</organism>
<dbReference type="InterPro" id="IPR013022">
    <property type="entry name" value="Xyl_isomerase-like_TIM-brl"/>
</dbReference>
<feature type="domain" description="Xylose isomerase-like TIM barrel" evidence="3">
    <location>
        <begin position="24"/>
        <end position="253"/>
    </location>
</feature>
<dbReference type="Pfam" id="PF01261">
    <property type="entry name" value="AP_endonuc_2"/>
    <property type="match status" value="1"/>
</dbReference>
<dbReference type="PANTHER" id="PTHR12110:SF48">
    <property type="entry name" value="BLL3656 PROTEIN"/>
    <property type="match status" value="1"/>
</dbReference>
<dbReference type="InterPro" id="IPR050312">
    <property type="entry name" value="IolE/XylAMocC-like"/>
</dbReference>
<dbReference type="InterPro" id="IPR036237">
    <property type="entry name" value="Xyl_isomerase-like_sf"/>
</dbReference>
<dbReference type="Gene3D" id="3.20.20.150">
    <property type="entry name" value="Divalent-metal-dependent TIM barrel enzymes"/>
    <property type="match status" value="1"/>
</dbReference>
<name>A0ABX0TAZ8_9MICO</name>
<evidence type="ECO:0000313" key="5">
    <source>
        <dbReference type="Proteomes" id="UP001318300"/>
    </source>
</evidence>
<evidence type="ECO:0000259" key="3">
    <source>
        <dbReference type="Pfam" id="PF01261"/>
    </source>
</evidence>
<gene>
    <name evidence="4" type="ORF">E9228_003366</name>
</gene>
<sequence>MEEHDLLATSWTWAGRESVRERIDAVTAAGFSGLALSLDDLHDVRATAGFAALRRMLDDAGVVWVQVGTLGDWWSADAEHDADRGVLLEAAATLRAWQVVVRADHSVPGAPLTAMAEAWDHLAAQAEGVGARLVLESEPWSNLGTVERAARFVAAGHPNGGLLLDAMHALRGGSTLASIGQGVAPAVLAAVELSDGLLHTPNGMTLADESRNGRYLPGTGAWDLPGFIRTVRGLGFDEPWGVEVRTPALRAMPLADALRVSAAATRAVLDAADAHGGPPAPAMPTSLAPTSAVDYDVPRGPDVPLVPGSVPRAPAGAGRRAGPAASA</sequence>
<dbReference type="RefSeq" id="WP_166781673.1">
    <property type="nucleotide sequence ID" value="NZ_JAAOYO010000006.1"/>
</dbReference>
<comment type="caution">
    <text evidence="4">The sequence shown here is derived from an EMBL/GenBank/DDBJ whole genome shotgun (WGS) entry which is preliminary data.</text>
</comment>
<protein>
    <submittedName>
        <fullName evidence="4">Sugar phosphate isomerase/epimerase</fullName>
    </submittedName>
</protein>
<evidence type="ECO:0000256" key="2">
    <source>
        <dbReference type="SAM" id="MobiDB-lite"/>
    </source>
</evidence>
<dbReference type="SUPFAM" id="SSF51658">
    <property type="entry name" value="Xylose isomerase-like"/>
    <property type="match status" value="1"/>
</dbReference>
<proteinExistence type="predicted"/>